<dbReference type="Gene3D" id="3.40.50.300">
    <property type="entry name" value="P-loop containing nucleotide triphosphate hydrolases"/>
    <property type="match status" value="1"/>
</dbReference>
<accession>A0A8J2YFQ7</accession>
<feature type="domain" description="AAA" evidence="1">
    <location>
        <begin position="4"/>
        <end position="178"/>
    </location>
</feature>
<protein>
    <submittedName>
        <fullName evidence="2">Sporulation initiation inhibitor Soj</fullName>
    </submittedName>
</protein>
<dbReference type="InterPro" id="IPR027417">
    <property type="entry name" value="P-loop_NTPase"/>
</dbReference>
<evidence type="ECO:0000259" key="1">
    <source>
        <dbReference type="Pfam" id="PF13614"/>
    </source>
</evidence>
<dbReference type="CDD" id="cd02042">
    <property type="entry name" value="ParAB_family"/>
    <property type="match status" value="1"/>
</dbReference>
<evidence type="ECO:0000313" key="2">
    <source>
        <dbReference type="EMBL" id="GGE30022.1"/>
    </source>
</evidence>
<evidence type="ECO:0000313" key="3">
    <source>
        <dbReference type="Proteomes" id="UP000625210"/>
    </source>
</evidence>
<organism evidence="2 3">
    <name type="scientific">Marinithermofilum abyssi</name>
    <dbReference type="NCBI Taxonomy" id="1571185"/>
    <lineage>
        <taxon>Bacteria</taxon>
        <taxon>Bacillati</taxon>
        <taxon>Bacillota</taxon>
        <taxon>Bacilli</taxon>
        <taxon>Bacillales</taxon>
        <taxon>Thermoactinomycetaceae</taxon>
        <taxon>Marinithermofilum</taxon>
    </lineage>
</organism>
<dbReference type="RefSeq" id="WP_188649176.1">
    <property type="nucleotide sequence ID" value="NZ_BMHQ01000026.1"/>
</dbReference>
<dbReference type="InterPro" id="IPR050678">
    <property type="entry name" value="DNA_Partitioning_ATPase"/>
</dbReference>
<dbReference type="AlphaFoldDB" id="A0A8J2YFQ7"/>
<proteinExistence type="predicted"/>
<dbReference type="SUPFAM" id="SSF52540">
    <property type="entry name" value="P-loop containing nucleoside triphosphate hydrolases"/>
    <property type="match status" value="1"/>
</dbReference>
<dbReference type="Pfam" id="PF13614">
    <property type="entry name" value="AAA_31"/>
    <property type="match status" value="1"/>
</dbReference>
<comment type="caution">
    <text evidence="2">The sequence shown here is derived from an EMBL/GenBank/DDBJ whole genome shotgun (WGS) entry which is preliminary data.</text>
</comment>
<sequence>MGTKISFGIQKGGVGKTTTTAVTAYLLAKEYKVLAVDFDSQGNLTQMLTQQNIYDFTKRTVLEAVKEKNPDPYIHAISDQLHILPAEDFLATFSRYLYTKYSGHKALLLKETLEKVEDRYDFIVIDLPPNLGDQTINGLGASDFAVVLLQSEPFCYDALDRYLETLQEVQKEINPDLRLGGILTSMLDARTSIDGAILQQAREDYEDVVFQSVIKRKSRLKEFALTGIQDQTKNDREALAPYSEFVKELIERVKER</sequence>
<dbReference type="Proteomes" id="UP000625210">
    <property type="component" value="Unassembled WGS sequence"/>
</dbReference>
<name>A0A8J2YFQ7_9BACL</name>
<dbReference type="EMBL" id="BMHQ01000026">
    <property type="protein sequence ID" value="GGE30022.1"/>
    <property type="molecule type" value="Genomic_DNA"/>
</dbReference>
<dbReference type="PANTHER" id="PTHR13696">
    <property type="entry name" value="P-LOOP CONTAINING NUCLEOSIDE TRIPHOSPHATE HYDROLASE"/>
    <property type="match status" value="1"/>
</dbReference>
<gene>
    <name evidence="2" type="ORF">GCM10011571_35280</name>
</gene>
<reference evidence="2" key="2">
    <citation type="submission" date="2020-09" db="EMBL/GenBank/DDBJ databases">
        <authorList>
            <person name="Sun Q."/>
            <person name="Zhou Y."/>
        </authorList>
    </citation>
    <scope>NUCLEOTIDE SEQUENCE</scope>
    <source>
        <strain evidence="2">CGMCC 1.15179</strain>
    </source>
</reference>
<dbReference type="PANTHER" id="PTHR13696:SF98">
    <property type="entry name" value="PLASMID PARTITION PROTEIN A"/>
    <property type="match status" value="1"/>
</dbReference>
<dbReference type="InterPro" id="IPR025669">
    <property type="entry name" value="AAA_dom"/>
</dbReference>
<keyword evidence="3" id="KW-1185">Reference proteome</keyword>
<reference evidence="2" key="1">
    <citation type="journal article" date="2014" name="Int. J. Syst. Evol. Microbiol.">
        <title>Complete genome sequence of Corynebacterium casei LMG S-19264T (=DSM 44701T), isolated from a smear-ripened cheese.</title>
        <authorList>
            <consortium name="US DOE Joint Genome Institute (JGI-PGF)"/>
            <person name="Walter F."/>
            <person name="Albersmeier A."/>
            <person name="Kalinowski J."/>
            <person name="Ruckert C."/>
        </authorList>
    </citation>
    <scope>NUCLEOTIDE SEQUENCE</scope>
    <source>
        <strain evidence="2">CGMCC 1.15179</strain>
    </source>
</reference>